<gene>
    <name evidence="7" type="ORF">CspeluHIS016_0303660</name>
</gene>
<keyword evidence="1 4" id="KW-0479">Metal-binding</keyword>
<accession>A0AAD3YB04</accession>
<dbReference type="Pfam" id="PF00642">
    <property type="entry name" value="zf-CCCH"/>
    <property type="match status" value="1"/>
</dbReference>
<feature type="compositionally biased region" description="Basic and acidic residues" evidence="5">
    <location>
        <begin position="462"/>
        <end position="477"/>
    </location>
</feature>
<feature type="compositionally biased region" description="Polar residues" evidence="5">
    <location>
        <begin position="854"/>
        <end position="872"/>
    </location>
</feature>
<feature type="compositionally biased region" description="Polar residues" evidence="5">
    <location>
        <begin position="880"/>
        <end position="891"/>
    </location>
</feature>
<evidence type="ECO:0000313" key="7">
    <source>
        <dbReference type="EMBL" id="GMK56526.1"/>
    </source>
</evidence>
<proteinExistence type="predicted"/>
<organism evidence="7 8">
    <name type="scientific">Cutaneotrichosporon spelunceum</name>
    <dbReference type="NCBI Taxonomy" id="1672016"/>
    <lineage>
        <taxon>Eukaryota</taxon>
        <taxon>Fungi</taxon>
        <taxon>Dikarya</taxon>
        <taxon>Basidiomycota</taxon>
        <taxon>Agaricomycotina</taxon>
        <taxon>Tremellomycetes</taxon>
        <taxon>Trichosporonales</taxon>
        <taxon>Trichosporonaceae</taxon>
        <taxon>Cutaneotrichosporon</taxon>
    </lineage>
</organism>
<feature type="domain" description="C3H1-type" evidence="6">
    <location>
        <begin position="903"/>
        <end position="930"/>
    </location>
</feature>
<feature type="compositionally biased region" description="Low complexity" evidence="5">
    <location>
        <begin position="557"/>
        <end position="570"/>
    </location>
</feature>
<comment type="caution">
    <text evidence="7">The sequence shown here is derived from an EMBL/GenBank/DDBJ whole genome shotgun (WGS) entry which is preliminary data.</text>
</comment>
<sequence>MASNLGSLQQQYAHAPPVAAWLQQQLNDHPPLQGQSQQEWVRWRSNVLKGMSEPVALQAAQNPGMFNVPQAQTSQAQAVFFQQQQAQPSNIALGLYNQNAYQQQLMMQQPGFVNMNSIQPNPNPMNVQVNQVHQGQAYGNAFAGPSGGVQFPNAISHSMQPQPQNLPAASTSTSIWSNAYQPPLQPAAPTGLPDVVELTGDESTELAADGLVVEDAEPSPFDSLGKERSSPAARPIEVVDAVSDGVAVPRVPSNFIPPRVSSASVADSSSFYQAPQRPAKRPASAAVPSSKHKWSGPAIPNSHELGPLAPLLTAGSLQRERPGLLFKYFRNRREEDEDTEARPLFKPTPRQLLLVLDALQKGVSNTYLRKLADDEYYSEVLVRWVKLMIADPKTYELGITNVLNLLARTNMPLDLIEEFNVKELAAQLRDKSEEAGLKTMPSIERAYKRYFNYLQDDLMRKGRRLSDDDSSSEDERTAKKRKTDLKPDAKSAMKRMVKPGAKPSVRPGAKPDVKPSTGKPSSMSFFSGPPKTDTKSKIPNLRGMPAIKKRPAPLQTSSAPAGPARPPGGSLLESTMNRLKNGPVSPNSPPRNAKPDLRPESKKEKLNRKGHTVRWVDNAPGYNPTGERPLVAVREFVEAPHELEPAPWRMEEGAHGGSMQDMNRAEGNVMHHRVYDEVEVAMDWAAPAPYEAPGIGLNQPSAETETQEARERGILAASYVPGQEPITPDDIGVRTVAENATTIQMNTRHHYPGSPAPVEAAPVPASAAPIAATSVSDLLSKLNLPNLTPAASVTPAQPAQPSYGYDYNQGLSQGYGYQPRQSSYQSSSYQSQDQSSSYQGQSYQSQPQGYGSQTSNAQQQGHTPQTTGNRWAQSRAPGFNPQTARPSQSGRGQWGAAGRPGAPYRTRPCKFWVIGDCKQGEACTFLHERR</sequence>
<dbReference type="EMBL" id="BTCM01000003">
    <property type="protein sequence ID" value="GMK56526.1"/>
    <property type="molecule type" value="Genomic_DNA"/>
</dbReference>
<name>A0AAD3YB04_9TREE</name>
<keyword evidence="2 4" id="KW-0863">Zinc-finger</keyword>
<feature type="compositionally biased region" description="Low complexity" evidence="5">
    <location>
        <begin position="812"/>
        <end position="853"/>
    </location>
</feature>
<evidence type="ECO:0000256" key="2">
    <source>
        <dbReference type="ARBA" id="ARBA00022771"/>
    </source>
</evidence>
<evidence type="ECO:0000256" key="5">
    <source>
        <dbReference type="SAM" id="MobiDB-lite"/>
    </source>
</evidence>
<evidence type="ECO:0000256" key="3">
    <source>
        <dbReference type="ARBA" id="ARBA00022833"/>
    </source>
</evidence>
<keyword evidence="3 4" id="KW-0862">Zinc</keyword>
<feature type="compositionally biased region" description="Polar residues" evidence="5">
    <location>
        <begin position="791"/>
        <end position="800"/>
    </location>
</feature>
<dbReference type="SUPFAM" id="SSF90229">
    <property type="entry name" value="CCCH zinc finger"/>
    <property type="match status" value="1"/>
</dbReference>
<dbReference type="SMART" id="SM00356">
    <property type="entry name" value="ZnF_C3H1"/>
    <property type="match status" value="1"/>
</dbReference>
<dbReference type="PROSITE" id="PS50103">
    <property type="entry name" value="ZF_C3H1"/>
    <property type="match status" value="1"/>
</dbReference>
<feature type="compositionally biased region" description="Basic and acidic residues" evidence="5">
    <location>
        <begin position="593"/>
        <end position="604"/>
    </location>
</feature>
<dbReference type="Proteomes" id="UP001222932">
    <property type="component" value="Unassembled WGS sequence"/>
</dbReference>
<evidence type="ECO:0000259" key="6">
    <source>
        <dbReference type="PROSITE" id="PS50103"/>
    </source>
</evidence>
<reference evidence="7" key="1">
    <citation type="journal article" date="2023" name="BMC Genomics">
        <title>Chromosome-level genome assemblies of Cutaneotrichosporon spp. (Trichosporonales, Basidiomycota) reveal imbalanced evolution between nucleotide sequences and chromosome synteny.</title>
        <authorList>
            <person name="Kobayashi Y."/>
            <person name="Kayamori A."/>
            <person name="Aoki K."/>
            <person name="Shiwa Y."/>
            <person name="Matsutani M."/>
            <person name="Fujita N."/>
            <person name="Sugita T."/>
            <person name="Iwasaki W."/>
            <person name="Tanaka N."/>
            <person name="Takashima M."/>
        </authorList>
    </citation>
    <scope>NUCLEOTIDE SEQUENCE</scope>
    <source>
        <strain evidence="7">HIS016</strain>
    </source>
</reference>
<dbReference type="InterPro" id="IPR036855">
    <property type="entry name" value="Znf_CCCH_sf"/>
</dbReference>
<feature type="region of interest" description="Disordered" evidence="5">
    <location>
        <begin position="791"/>
        <end position="901"/>
    </location>
</feature>
<protein>
    <recommendedName>
        <fullName evidence="6">C3H1-type domain-containing protein</fullName>
    </recommendedName>
</protein>
<feature type="zinc finger region" description="C3H1-type" evidence="4">
    <location>
        <begin position="903"/>
        <end position="930"/>
    </location>
</feature>
<feature type="region of interest" description="Disordered" evidence="5">
    <location>
        <begin position="271"/>
        <end position="296"/>
    </location>
</feature>
<evidence type="ECO:0000313" key="8">
    <source>
        <dbReference type="Proteomes" id="UP001222932"/>
    </source>
</evidence>
<dbReference type="AlphaFoldDB" id="A0AAD3YB04"/>
<evidence type="ECO:0000256" key="4">
    <source>
        <dbReference type="PROSITE-ProRule" id="PRU00723"/>
    </source>
</evidence>
<reference evidence="7" key="2">
    <citation type="submission" date="2023-06" db="EMBL/GenBank/DDBJ databases">
        <authorList>
            <person name="Kobayashi Y."/>
            <person name="Kayamori A."/>
            <person name="Aoki K."/>
            <person name="Shiwa Y."/>
            <person name="Fujita N."/>
            <person name="Sugita T."/>
            <person name="Iwasaki W."/>
            <person name="Tanaka N."/>
            <person name="Takashima M."/>
        </authorList>
    </citation>
    <scope>NUCLEOTIDE SEQUENCE</scope>
    <source>
        <strain evidence="7">HIS016</strain>
    </source>
</reference>
<feature type="region of interest" description="Disordered" evidence="5">
    <location>
        <begin position="462"/>
        <end position="610"/>
    </location>
</feature>
<keyword evidence="8" id="KW-1185">Reference proteome</keyword>
<evidence type="ECO:0000256" key="1">
    <source>
        <dbReference type="ARBA" id="ARBA00022723"/>
    </source>
</evidence>
<dbReference type="GO" id="GO:0008270">
    <property type="term" value="F:zinc ion binding"/>
    <property type="evidence" value="ECO:0007669"/>
    <property type="project" value="UniProtKB-KW"/>
</dbReference>
<dbReference type="InterPro" id="IPR000571">
    <property type="entry name" value="Znf_CCCH"/>
</dbReference>